<dbReference type="Pfam" id="PF04505">
    <property type="entry name" value="CD225"/>
    <property type="match status" value="1"/>
</dbReference>
<keyword evidence="3 7" id="KW-0812">Transmembrane</keyword>
<dbReference type="Proteomes" id="UP001652642">
    <property type="component" value="Chromosome Z"/>
</dbReference>
<feature type="region of interest" description="Disordered" evidence="6">
    <location>
        <begin position="27"/>
        <end position="173"/>
    </location>
</feature>
<reference evidence="9" key="1">
    <citation type="submission" date="2025-08" db="UniProtKB">
        <authorList>
            <consortium name="RefSeq"/>
        </authorList>
    </citation>
    <scope>IDENTIFICATION</scope>
</reference>
<keyword evidence="8" id="KW-1185">Reference proteome</keyword>
<evidence type="ECO:0000256" key="1">
    <source>
        <dbReference type="ARBA" id="ARBA00004370"/>
    </source>
</evidence>
<feature type="transmembrane region" description="Helical" evidence="7">
    <location>
        <begin position="282"/>
        <end position="304"/>
    </location>
</feature>
<keyword evidence="4 7" id="KW-1133">Transmembrane helix</keyword>
<name>A0ABM5F6K8_9SAUR</name>
<sequence>MKLGKPNRRRQDEPLSLARVVVERTWAGIKPASPCLGQAGGSRRRHRLGPPEKPSGSKGGKGASGKPEPEAPRRSWPPREGAGTLYRDWAMEGSQACGASSPPHLGGGEGNRGDLDLPAENTPPSTLADLWRLSPKSAPPRARTDVGPNPPPGGANPSLDEEPPPYSPPDPKTLHLLFPAFQSSLSGQGPPFYPPGNRPSEAPPAPSPFTIYNSALFAEIPIEAERSCRHPPKDYMVESVLATLFCCLLTGAMALVYSHEARTAVNRGDLIQAKAASQKARLLVLFSLFFGVLVSASWVVYVLVTLYL</sequence>
<evidence type="ECO:0000256" key="3">
    <source>
        <dbReference type="ARBA" id="ARBA00022692"/>
    </source>
</evidence>
<proteinExistence type="inferred from homology"/>
<evidence type="ECO:0000256" key="4">
    <source>
        <dbReference type="ARBA" id="ARBA00022989"/>
    </source>
</evidence>
<dbReference type="InterPro" id="IPR007593">
    <property type="entry name" value="CD225/Dispanin_fam"/>
</dbReference>
<evidence type="ECO:0000256" key="6">
    <source>
        <dbReference type="SAM" id="MobiDB-lite"/>
    </source>
</evidence>
<protein>
    <submittedName>
        <fullName evidence="9">Proline rich transmembrane protein 1B</fullName>
    </submittedName>
</protein>
<evidence type="ECO:0000313" key="8">
    <source>
        <dbReference type="Proteomes" id="UP001652642"/>
    </source>
</evidence>
<evidence type="ECO:0000313" key="9">
    <source>
        <dbReference type="RefSeq" id="XP_072841029.1"/>
    </source>
</evidence>
<keyword evidence="5 7" id="KW-0472">Membrane</keyword>
<comment type="subcellular location">
    <subcellularLocation>
        <location evidence="1">Membrane</location>
    </subcellularLocation>
</comment>
<gene>
    <name evidence="9" type="primary">PRRT1B</name>
</gene>
<feature type="transmembrane region" description="Helical" evidence="7">
    <location>
        <begin position="235"/>
        <end position="257"/>
    </location>
</feature>
<dbReference type="RefSeq" id="XP_072841029.1">
    <property type="nucleotide sequence ID" value="XM_072984928.1"/>
</dbReference>
<dbReference type="GeneID" id="140702951"/>
<evidence type="ECO:0000256" key="5">
    <source>
        <dbReference type="ARBA" id="ARBA00023136"/>
    </source>
</evidence>
<dbReference type="PANTHER" id="PTHR14948:SF18">
    <property type="entry name" value="PROLINE RICH TRANSMEMBRANE PROTEIN 1B"/>
    <property type="match status" value="1"/>
</dbReference>
<comment type="similarity">
    <text evidence="2">Belongs to the CD225/Dispanin family.</text>
</comment>
<organism evidence="8 9">
    <name type="scientific">Pogona vitticeps</name>
    <name type="common">central bearded dragon</name>
    <dbReference type="NCBI Taxonomy" id="103695"/>
    <lineage>
        <taxon>Eukaryota</taxon>
        <taxon>Metazoa</taxon>
        <taxon>Chordata</taxon>
        <taxon>Craniata</taxon>
        <taxon>Vertebrata</taxon>
        <taxon>Euteleostomi</taxon>
        <taxon>Lepidosauria</taxon>
        <taxon>Squamata</taxon>
        <taxon>Bifurcata</taxon>
        <taxon>Unidentata</taxon>
        <taxon>Episquamata</taxon>
        <taxon>Toxicofera</taxon>
        <taxon>Iguania</taxon>
        <taxon>Acrodonta</taxon>
        <taxon>Agamidae</taxon>
        <taxon>Amphibolurinae</taxon>
        <taxon>Pogona</taxon>
    </lineage>
</organism>
<accession>A0ABM5F6K8</accession>
<evidence type="ECO:0000256" key="2">
    <source>
        <dbReference type="ARBA" id="ARBA00006843"/>
    </source>
</evidence>
<dbReference type="PANTHER" id="PTHR14948">
    <property type="entry name" value="NG5"/>
    <property type="match status" value="1"/>
</dbReference>
<evidence type="ECO:0000256" key="7">
    <source>
        <dbReference type="SAM" id="Phobius"/>
    </source>
</evidence>
<dbReference type="InterPro" id="IPR051423">
    <property type="entry name" value="CD225/Dispanin"/>
</dbReference>